<evidence type="ECO:0000256" key="7">
    <source>
        <dbReference type="ARBA" id="ARBA00023010"/>
    </source>
</evidence>
<accession>A0A8C9RQL9</accession>
<evidence type="ECO:0000256" key="13">
    <source>
        <dbReference type="ARBA" id="ARBA00041828"/>
    </source>
</evidence>
<keyword evidence="6" id="KW-1133">Transmembrane helix</keyword>
<dbReference type="PROSITE" id="PS50076">
    <property type="entry name" value="DNAJ_2"/>
    <property type="match status" value="1"/>
</dbReference>
<evidence type="ECO:0000256" key="15">
    <source>
        <dbReference type="ARBA" id="ARBA00046374"/>
    </source>
</evidence>
<dbReference type="OrthoDB" id="240298at2759"/>
<comment type="subcellular location">
    <subcellularLocation>
        <location evidence="1">Mitochondrion inner membrane</location>
        <topology evidence="1">Single-pass membrane protein</topology>
        <orientation evidence="1">Matrix side</orientation>
    </subcellularLocation>
</comment>
<dbReference type="SUPFAM" id="SSF46565">
    <property type="entry name" value="Chaperone J-domain"/>
    <property type="match status" value="1"/>
</dbReference>
<keyword evidence="10" id="KW-0143">Chaperone</keyword>
<dbReference type="GeneTree" id="ENSGT00940000154384"/>
<dbReference type="FunFam" id="1.10.287.110:FF:000001">
    <property type="entry name" value="Import inner membrane translocase subunit tim14"/>
    <property type="match status" value="1"/>
</dbReference>
<keyword evidence="7" id="KW-0811">Translocation</keyword>
<evidence type="ECO:0000256" key="1">
    <source>
        <dbReference type="ARBA" id="ARBA00004298"/>
    </source>
</evidence>
<proteinExistence type="inferred from homology"/>
<evidence type="ECO:0000256" key="8">
    <source>
        <dbReference type="ARBA" id="ARBA00023128"/>
    </source>
</evidence>
<protein>
    <recommendedName>
        <fullName evidence="12">Mitochondrial import inner membrane translocase subunit TIM14</fullName>
    </recommendedName>
    <alternativeName>
        <fullName evidence="13">DnaJ homolog subfamily C member 19</fullName>
    </alternativeName>
</protein>
<keyword evidence="5" id="KW-0653">Protein transport</keyword>
<evidence type="ECO:0000259" key="16">
    <source>
        <dbReference type="PROSITE" id="PS50076"/>
    </source>
</evidence>
<dbReference type="SMART" id="SM00271">
    <property type="entry name" value="DnaJ"/>
    <property type="match status" value="1"/>
</dbReference>
<comment type="subunit">
    <text evidence="15">Interacts with PHB2; the interaction associates DNAJC19 with the prohibitin complex. Interacts with TIMM16/PAM16. May be a component of the PAM complex at least composed of a mitochondrial HSP70 protein, GRPEL1 or GRPEL2, TIMM44, TIMM16/PAM16 and TIMM14/DNAJC19.</text>
</comment>
<reference evidence="17" key="3">
    <citation type="submission" date="2025-09" db="UniProtKB">
        <authorList>
            <consortium name="Ensembl"/>
        </authorList>
    </citation>
    <scope>IDENTIFICATION</scope>
</reference>
<sequence>MSRLSLYRALQASTVVAVGVALAAAGFAGRYALQAMKQMEPQVKQALHQLPQSAFGSGYYRGGFEPKMTRREAALVLGVSPTANKSKIREAHRKLMILNHPDRGGSPYLAAKINEAKDLLEGQAKK</sequence>
<comment type="similarity">
    <text evidence="11">Belongs to the TIM14 family.</text>
</comment>
<evidence type="ECO:0000256" key="4">
    <source>
        <dbReference type="ARBA" id="ARBA00022792"/>
    </source>
</evidence>
<dbReference type="AlphaFoldDB" id="A0A8C9RQL9"/>
<keyword evidence="3" id="KW-0812">Transmembrane</keyword>
<dbReference type="InterPro" id="IPR001623">
    <property type="entry name" value="DnaJ_domain"/>
</dbReference>
<evidence type="ECO:0000313" key="18">
    <source>
        <dbReference type="Proteomes" id="UP000694397"/>
    </source>
</evidence>
<evidence type="ECO:0000256" key="3">
    <source>
        <dbReference type="ARBA" id="ARBA00022692"/>
    </source>
</evidence>
<dbReference type="Pfam" id="PF00226">
    <property type="entry name" value="DnaJ"/>
    <property type="match status" value="1"/>
</dbReference>
<dbReference type="PANTHER" id="PTHR12763:SF56">
    <property type="entry name" value="MITOCHONDRIAL IMPORT INNER MEMBRANE TRANSLOCASE SUBUNIT TIM14"/>
    <property type="match status" value="1"/>
</dbReference>
<evidence type="ECO:0000313" key="17">
    <source>
        <dbReference type="Ensembl" id="ENSSFOP00015021065.2"/>
    </source>
</evidence>
<keyword evidence="4" id="KW-0999">Mitochondrion inner membrane</keyword>
<dbReference type="CDD" id="cd06257">
    <property type="entry name" value="DnaJ"/>
    <property type="match status" value="1"/>
</dbReference>
<dbReference type="InterPro" id="IPR036869">
    <property type="entry name" value="J_dom_sf"/>
</dbReference>
<evidence type="ECO:0000256" key="9">
    <source>
        <dbReference type="ARBA" id="ARBA00023136"/>
    </source>
</evidence>
<keyword evidence="18" id="KW-1185">Reference proteome</keyword>
<comment type="function">
    <text evidence="14">Mitochondrial co-chaperone which forms a complex with prohibitins to regulate cardiolipin remodeling. May be a component of the PAM complex, a complex required for the translocation of transit peptide-containing proteins from the inner membrane into the mitochondrial matrix in an ATP-dependent manner. May act as a co-chaperone that stimulate the ATP-dependent activity.</text>
</comment>
<evidence type="ECO:0000256" key="2">
    <source>
        <dbReference type="ARBA" id="ARBA00022448"/>
    </source>
</evidence>
<keyword evidence="8" id="KW-0496">Mitochondrion</keyword>
<keyword evidence="9" id="KW-0472">Membrane</keyword>
<feature type="domain" description="J" evidence="16">
    <location>
        <begin position="72"/>
        <end position="126"/>
    </location>
</feature>
<evidence type="ECO:0000256" key="12">
    <source>
        <dbReference type="ARBA" id="ARBA00040828"/>
    </source>
</evidence>
<evidence type="ECO:0000256" key="5">
    <source>
        <dbReference type="ARBA" id="ARBA00022927"/>
    </source>
</evidence>
<organism evidence="17 18">
    <name type="scientific">Scleropages formosus</name>
    <name type="common">Asian bonytongue</name>
    <name type="synonym">Osteoglossum formosum</name>
    <dbReference type="NCBI Taxonomy" id="113540"/>
    <lineage>
        <taxon>Eukaryota</taxon>
        <taxon>Metazoa</taxon>
        <taxon>Chordata</taxon>
        <taxon>Craniata</taxon>
        <taxon>Vertebrata</taxon>
        <taxon>Euteleostomi</taxon>
        <taxon>Actinopterygii</taxon>
        <taxon>Neopterygii</taxon>
        <taxon>Teleostei</taxon>
        <taxon>Osteoglossocephala</taxon>
        <taxon>Osteoglossomorpha</taxon>
        <taxon>Osteoglossiformes</taxon>
        <taxon>Osteoglossidae</taxon>
        <taxon>Scleropages</taxon>
    </lineage>
</organism>
<dbReference type="Gene3D" id="1.10.287.110">
    <property type="entry name" value="DnaJ domain"/>
    <property type="match status" value="1"/>
</dbReference>
<evidence type="ECO:0000256" key="10">
    <source>
        <dbReference type="ARBA" id="ARBA00023186"/>
    </source>
</evidence>
<reference evidence="17 18" key="1">
    <citation type="submission" date="2019-04" db="EMBL/GenBank/DDBJ databases">
        <authorList>
            <consortium name="Wellcome Sanger Institute Data Sharing"/>
        </authorList>
    </citation>
    <scope>NUCLEOTIDE SEQUENCE [LARGE SCALE GENOMIC DNA]</scope>
</reference>
<dbReference type="Ensembl" id="ENSSFOT00015021300.2">
    <property type="protein sequence ID" value="ENSSFOP00015021065.2"/>
    <property type="gene ID" value="ENSSFOG00015013549.2"/>
</dbReference>
<dbReference type="PANTHER" id="PTHR12763">
    <property type="match status" value="1"/>
</dbReference>
<dbReference type="Proteomes" id="UP000694397">
    <property type="component" value="Chromosome 25"/>
</dbReference>
<name>A0A8C9RQL9_SCLFO</name>
<reference evidence="17" key="2">
    <citation type="submission" date="2025-08" db="UniProtKB">
        <authorList>
            <consortium name="Ensembl"/>
        </authorList>
    </citation>
    <scope>IDENTIFICATION</scope>
</reference>
<keyword evidence="2" id="KW-0813">Transport</keyword>
<dbReference type="GO" id="GO:0030150">
    <property type="term" value="P:protein import into mitochondrial matrix"/>
    <property type="evidence" value="ECO:0007669"/>
    <property type="project" value="TreeGrafter"/>
</dbReference>
<gene>
    <name evidence="17" type="primary">DNAJC19</name>
    <name evidence="17" type="synonym">dnajc19</name>
</gene>
<dbReference type="GO" id="GO:0001405">
    <property type="term" value="C:PAM complex, Tim23 associated import motor"/>
    <property type="evidence" value="ECO:0007669"/>
    <property type="project" value="TreeGrafter"/>
</dbReference>
<evidence type="ECO:0000256" key="14">
    <source>
        <dbReference type="ARBA" id="ARBA00045655"/>
    </source>
</evidence>
<evidence type="ECO:0000256" key="6">
    <source>
        <dbReference type="ARBA" id="ARBA00022989"/>
    </source>
</evidence>
<evidence type="ECO:0000256" key="11">
    <source>
        <dbReference type="ARBA" id="ARBA00038105"/>
    </source>
</evidence>
<dbReference type="GO" id="GO:0001671">
    <property type="term" value="F:ATPase activator activity"/>
    <property type="evidence" value="ECO:0007669"/>
    <property type="project" value="TreeGrafter"/>
</dbReference>